<name>A0A5C8PW39_9HYPH</name>
<dbReference type="InterPro" id="IPR036291">
    <property type="entry name" value="NAD(P)-bd_dom_sf"/>
</dbReference>
<comment type="similarity">
    <text evidence="1">Belongs to the short-chain dehydrogenases/reductases (SDR) family.</text>
</comment>
<evidence type="ECO:0000256" key="1">
    <source>
        <dbReference type="ARBA" id="ARBA00006484"/>
    </source>
</evidence>
<dbReference type="Pfam" id="PF00106">
    <property type="entry name" value="adh_short"/>
    <property type="match status" value="1"/>
</dbReference>
<dbReference type="OrthoDB" id="9790785at2"/>
<organism evidence="3 4">
    <name type="scientific">Vineibacter terrae</name>
    <dbReference type="NCBI Taxonomy" id="2586908"/>
    <lineage>
        <taxon>Bacteria</taxon>
        <taxon>Pseudomonadati</taxon>
        <taxon>Pseudomonadota</taxon>
        <taxon>Alphaproteobacteria</taxon>
        <taxon>Hyphomicrobiales</taxon>
        <taxon>Vineibacter</taxon>
    </lineage>
</organism>
<sequence length="254" mass="26557">MTNPSPPAASGRLAGRIALVTGASRGIGEAVARRFAAEGAHVIAVARTIGGLEALDDAIQAAGGTATLVPLDLVEFDAIDRMGLALFERFGKLDILVGNAGLLGTLSPVGHIEPKVFERVLAVNVTANWRLLRSLDPLLRRSDAGRAIFVTSGITRRTAPYWGAYAPTKAALETLVRIYAAEVAHTAVKANLINPGPTRTRMRADAYPGENPATLPTPDTIAAAFVPLAEPSCTLHGAWVAADEWLAGQGAVLQ</sequence>
<dbReference type="Proteomes" id="UP000321638">
    <property type="component" value="Unassembled WGS sequence"/>
</dbReference>
<reference evidence="3 4" key="1">
    <citation type="submission" date="2019-06" db="EMBL/GenBank/DDBJ databases">
        <title>New taxonomy in bacterial strain CC-CFT640, isolated from vineyard.</title>
        <authorList>
            <person name="Lin S.-Y."/>
            <person name="Tsai C.-F."/>
            <person name="Young C.-C."/>
        </authorList>
    </citation>
    <scope>NUCLEOTIDE SEQUENCE [LARGE SCALE GENOMIC DNA]</scope>
    <source>
        <strain evidence="3 4">CC-CFT640</strain>
    </source>
</reference>
<accession>A0A5C8PW39</accession>
<dbReference type="SUPFAM" id="SSF51735">
    <property type="entry name" value="NAD(P)-binding Rossmann-fold domains"/>
    <property type="match status" value="1"/>
</dbReference>
<keyword evidence="2" id="KW-0560">Oxidoreductase</keyword>
<dbReference type="GO" id="GO:0016020">
    <property type="term" value="C:membrane"/>
    <property type="evidence" value="ECO:0007669"/>
    <property type="project" value="TreeGrafter"/>
</dbReference>
<dbReference type="GO" id="GO:0016491">
    <property type="term" value="F:oxidoreductase activity"/>
    <property type="evidence" value="ECO:0007669"/>
    <property type="project" value="UniProtKB-KW"/>
</dbReference>
<protein>
    <submittedName>
        <fullName evidence="3">SDR family NAD(P)-dependent oxidoreductase</fullName>
    </submittedName>
</protein>
<gene>
    <name evidence="3" type="ORF">FHP25_00995</name>
</gene>
<dbReference type="InterPro" id="IPR002347">
    <property type="entry name" value="SDR_fam"/>
</dbReference>
<proteinExistence type="inferred from homology"/>
<evidence type="ECO:0000313" key="4">
    <source>
        <dbReference type="Proteomes" id="UP000321638"/>
    </source>
</evidence>
<dbReference type="PANTHER" id="PTHR44196:SF4">
    <property type="entry name" value="SHORT CHAIN DEHYDROGENASE"/>
    <property type="match status" value="1"/>
</dbReference>
<dbReference type="PANTHER" id="PTHR44196">
    <property type="entry name" value="DEHYDROGENASE/REDUCTASE SDR FAMILY MEMBER 7B"/>
    <property type="match status" value="1"/>
</dbReference>
<dbReference type="EMBL" id="VDUZ01000001">
    <property type="protein sequence ID" value="TXL82304.1"/>
    <property type="molecule type" value="Genomic_DNA"/>
</dbReference>
<evidence type="ECO:0000256" key="2">
    <source>
        <dbReference type="ARBA" id="ARBA00023002"/>
    </source>
</evidence>
<dbReference type="PRINTS" id="PR00081">
    <property type="entry name" value="GDHRDH"/>
</dbReference>
<dbReference type="AlphaFoldDB" id="A0A5C8PW39"/>
<keyword evidence="4" id="KW-1185">Reference proteome</keyword>
<comment type="caution">
    <text evidence="3">The sequence shown here is derived from an EMBL/GenBank/DDBJ whole genome shotgun (WGS) entry which is preliminary data.</text>
</comment>
<dbReference type="CDD" id="cd05233">
    <property type="entry name" value="SDR_c"/>
    <property type="match status" value="1"/>
</dbReference>
<evidence type="ECO:0000313" key="3">
    <source>
        <dbReference type="EMBL" id="TXL82304.1"/>
    </source>
</evidence>
<dbReference type="RefSeq" id="WP_147845010.1">
    <property type="nucleotide sequence ID" value="NZ_VDUZ01000001.1"/>
</dbReference>
<dbReference type="Gene3D" id="3.40.50.720">
    <property type="entry name" value="NAD(P)-binding Rossmann-like Domain"/>
    <property type="match status" value="1"/>
</dbReference>